<name>A0A5J4SXX1_9ZZZZ</name>
<sequence>MFELLKNKKINIKERITLKKYPSLPIANGLRDTKSLKLILDMTKLSVFIRNPKRFLRIVFLSCALVGEISFASAQGNITIQGKVVDYHNNEPIIGASIVVNNTKKGTATDFNGNFDLTVFSLPATITVSYIGYKTTEIDIYEKPNEVIRIAIVENFNSLSEIVVVGYGTVKKRDLTGAVSSIKERDFNKGVVASVDQLLQGTTPGLSIQQSSSEPGGGVSVRIRGNNSINAGTSPLYVIDGFPVDNSNNLSASSGEGGLGSNLSPKNPLNSLNTNDIESVEVLKDASATAIYGSRAANGVVLITTKKGAKGKTKVSYSFDGGLQQIANKIDILSTSDYIQTINALFKERGEKEVFSEADIQRIGKGTDWQDEILREAFIQSHNLSFSGGNGDFSYFTSFNYLGQDGIVKNTGFNKYIARLNLENNFTARGRVGINLTVSKVKDDNFVDNNSINETTGPVNAALLYDPTEQIYNSDGTFTKSTFLTINNPLSIVEGISSKSVTNRTLGNLFIEYQLTEGLKAKLNLGADLQGVRRDIYNSRLTIHGYARNGIANISTLERTNVLGEYTMDYTKQLTPKSLVVALGGITYQHFETRRFGGSINNFPSDNLHTDNLGLGDISTASLSSNKEDNALLSYLGRINYSYDDRYLFTASIRADGSSRFGTNNKFGYFPSFAGGWKLSNEKFIPKFFDNLKLRVSWGIIGNQDIGNYNSLSTYTKGGTFVSGSSINVGTSPSRIANPDLKWESTIQTDLGIDATILKKRLDITFDYFVKNTQDMLINLPLPRATGYSSILSNIGSMQNTGVELLINAHIINKRNFQWDASFNIAAIKNKVIDLGSIKNILTGNASNIGNTVIITEGKPAFSYYGYEVIGIFQNEDQVANSSQPNSKPGFPIYRDVNKDKQITAADQEIIGDPYPDFTYGLQNTLVYKRFSLSFFFQGQQGSEVLNGNILESMYPSNVRRNMLTATVSDRWTIDNPNAKWPSGTQPTSYGGGKVNTLALQDASYLRLKYAQLSYNIPLKSKKYISAVNVYIGGQNIFTISDYIGYDPEANTFGNSSARVDLNTYPLARTWSLGFNLSF</sequence>
<dbReference type="InterPro" id="IPR036942">
    <property type="entry name" value="Beta-barrel_TonB_sf"/>
</dbReference>
<keyword evidence="4" id="KW-0472">Membrane</keyword>
<dbReference type="Pfam" id="PF07715">
    <property type="entry name" value="Plug"/>
    <property type="match status" value="1"/>
</dbReference>
<dbReference type="GO" id="GO:0009279">
    <property type="term" value="C:cell outer membrane"/>
    <property type="evidence" value="ECO:0007669"/>
    <property type="project" value="UniProtKB-SubCell"/>
</dbReference>
<dbReference type="EMBL" id="SNRY01000023">
    <property type="protein sequence ID" value="KAA6350738.1"/>
    <property type="molecule type" value="Genomic_DNA"/>
</dbReference>
<dbReference type="Gene3D" id="2.60.40.1120">
    <property type="entry name" value="Carboxypeptidase-like, regulatory domain"/>
    <property type="match status" value="1"/>
</dbReference>
<proteinExistence type="predicted"/>
<keyword evidence="3" id="KW-0812">Transmembrane</keyword>
<dbReference type="InterPro" id="IPR008969">
    <property type="entry name" value="CarboxyPept-like_regulatory"/>
</dbReference>
<dbReference type="InterPro" id="IPR039426">
    <property type="entry name" value="TonB-dep_rcpt-like"/>
</dbReference>
<evidence type="ECO:0000256" key="1">
    <source>
        <dbReference type="ARBA" id="ARBA00004571"/>
    </source>
</evidence>
<dbReference type="InterPro" id="IPR023996">
    <property type="entry name" value="TonB-dep_OMP_SusC/RagA"/>
</dbReference>
<feature type="domain" description="TonB-dependent receptor plug" evidence="6">
    <location>
        <begin position="171"/>
        <end position="300"/>
    </location>
</feature>
<dbReference type="PROSITE" id="PS52016">
    <property type="entry name" value="TONB_DEPENDENT_REC_3"/>
    <property type="match status" value="1"/>
</dbReference>
<accession>A0A5J4SXX1</accession>
<dbReference type="InterPro" id="IPR012910">
    <property type="entry name" value="Plug_dom"/>
</dbReference>
<dbReference type="Gene3D" id="2.170.130.10">
    <property type="entry name" value="TonB-dependent receptor, plug domain"/>
    <property type="match status" value="1"/>
</dbReference>
<dbReference type="NCBIfam" id="TIGR04056">
    <property type="entry name" value="OMP_RagA_SusC"/>
    <property type="match status" value="1"/>
</dbReference>
<evidence type="ECO:0000256" key="3">
    <source>
        <dbReference type="ARBA" id="ARBA00022692"/>
    </source>
</evidence>
<dbReference type="SUPFAM" id="SSF56935">
    <property type="entry name" value="Porins"/>
    <property type="match status" value="1"/>
</dbReference>
<dbReference type="Pfam" id="PF13715">
    <property type="entry name" value="CarbopepD_reg_2"/>
    <property type="match status" value="1"/>
</dbReference>
<evidence type="ECO:0000256" key="5">
    <source>
        <dbReference type="ARBA" id="ARBA00023237"/>
    </source>
</evidence>
<evidence type="ECO:0000256" key="4">
    <source>
        <dbReference type="ARBA" id="ARBA00023136"/>
    </source>
</evidence>
<dbReference type="InterPro" id="IPR023997">
    <property type="entry name" value="TonB-dep_OMP_SusC/RagA_CS"/>
</dbReference>
<evidence type="ECO:0000259" key="6">
    <source>
        <dbReference type="Pfam" id="PF07715"/>
    </source>
</evidence>
<evidence type="ECO:0000313" key="7">
    <source>
        <dbReference type="EMBL" id="KAA6350738.1"/>
    </source>
</evidence>
<evidence type="ECO:0000256" key="2">
    <source>
        <dbReference type="ARBA" id="ARBA00022448"/>
    </source>
</evidence>
<dbReference type="SUPFAM" id="SSF49464">
    <property type="entry name" value="Carboxypeptidase regulatory domain-like"/>
    <property type="match status" value="1"/>
</dbReference>
<gene>
    <name evidence="7" type="ORF">EZS27_001842</name>
</gene>
<dbReference type="Gene3D" id="2.40.170.20">
    <property type="entry name" value="TonB-dependent receptor, beta-barrel domain"/>
    <property type="match status" value="1"/>
</dbReference>
<organism evidence="7">
    <name type="scientific">termite gut metagenome</name>
    <dbReference type="NCBI Taxonomy" id="433724"/>
    <lineage>
        <taxon>unclassified sequences</taxon>
        <taxon>metagenomes</taxon>
        <taxon>organismal metagenomes</taxon>
    </lineage>
</organism>
<protein>
    <submittedName>
        <fullName evidence="7">TonB-dependent receptor SusC</fullName>
    </submittedName>
</protein>
<dbReference type="NCBIfam" id="TIGR04057">
    <property type="entry name" value="SusC_RagA_signa"/>
    <property type="match status" value="1"/>
</dbReference>
<comment type="subcellular location">
    <subcellularLocation>
        <location evidence="1">Cell outer membrane</location>
        <topology evidence="1">Multi-pass membrane protein</topology>
    </subcellularLocation>
</comment>
<keyword evidence="2" id="KW-0813">Transport</keyword>
<comment type="caution">
    <text evidence="7">The sequence shown here is derived from an EMBL/GenBank/DDBJ whole genome shotgun (WGS) entry which is preliminary data.</text>
</comment>
<dbReference type="FunFam" id="2.170.130.10:FF:000008">
    <property type="entry name" value="SusC/RagA family TonB-linked outer membrane protein"/>
    <property type="match status" value="1"/>
</dbReference>
<keyword evidence="7" id="KW-0675">Receptor</keyword>
<dbReference type="InterPro" id="IPR037066">
    <property type="entry name" value="Plug_dom_sf"/>
</dbReference>
<keyword evidence="5" id="KW-0998">Cell outer membrane</keyword>
<reference evidence="7" key="1">
    <citation type="submission" date="2019-03" db="EMBL/GenBank/DDBJ databases">
        <title>Single cell metagenomics reveals metabolic interactions within the superorganism composed of flagellate Streblomastix strix and complex community of Bacteroidetes bacteria on its surface.</title>
        <authorList>
            <person name="Treitli S.C."/>
            <person name="Kolisko M."/>
            <person name="Husnik F."/>
            <person name="Keeling P."/>
            <person name="Hampl V."/>
        </authorList>
    </citation>
    <scope>NUCLEOTIDE SEQUENCE</scope>
    <source>
        <strain evidence="7">STM</strain>
    </source>
</reference>
<dbReference type="AlphaFoldDB" id="A0A5J4SXX1"/>